<dbReference type="AlphaFoldDB" id="A0A914HMY4"/>
<feature type="compositionally biased region" description="Basic and acidic residues" evidence="2">
    <location>
        <begin position="403"/>
        <end position="418"/>
    </location>
</feature>
<feature type="compositionally biased region" description="Polar residues" evidence="2">
    <location>
        <begin position="300"/>
        <end position="312"/>
    </location>
</feature>
<feature type="compositionally biased region" description="Polar residues" evidence="2">
    <location>
        <begin position="1"/>
        <end position="13"/>
    </location>
</feature>
<sequence>MRNANNQNANSTDAAYDSNAEPSTSPSQNILSSEPKATSDSDSQTPPLEYENIQKAIVESLKYQPKHNNGDTLEEAQEKVLNKVIEDSKKEYERMRNNAKKAEAEQKAKLNMVMEQSAHEEALQRIAQAPASNEMPMRQKLNESDGLEDFEFEALQELINGNEEVLSKLNEKSMLKVFNAAKNIVVEESSTSAVGQQPTRENEITTRQETPNESDGLDDSEEEALEESGNEEVLSELNEKSRLKVRNVTKKLGVEESSMASIDIQKARNDDEAATKGAPAKLTGCWDNKTNQYYADLSEKSTAQQGGTLSAKKTSKEERNMLAPGDQLRQMSIDELKDLERRVKKQLEKEKVIKKVRKGNDGMPPALYDKISPSDVDRRLAKLKERSNHRDLGMHSATAQSKKGKEQKQKKGHFDKNLSESSTDSS</sequence>
<evidence type="ECO:0000256" key="1">
    <source>
        <dbReference type="SAM" id="Coils"/>
    </source>
</evidence>
<protein>
    <submittedName>
        <fullName evidence="4">Uncharacterized protein</fullName>
    </submittedName>
</protein>
<name>A0A914HMY4_GLORO</name>
<evidence type="ECO:0000313" key="3">
    <source>
        <dbReference type="Proteomes" id="UP000887572"/>
    </source>
</evidence>
<proteinExistence type="predicted"/>
<feature type="region of interest" description="Disordered" evidence="2">
    <location>
        <begin position="1"/>
        <end position="52"/>
    </location>
</feature>
<feature type="coiled-coil region" evidence="1">
    <location>
        <begin position="78"/>
        <end position="112"/>
    </location>
</feature>
<dbReference type="WBParaSite" id="Gr19_v10_g2080.t1">
    <property type="protein sequence ID" value="Gr19_v10_g2080.t1"/>
    <property type="gene ID" value="Gr19_v10_g2080"/>
</dbReference>
<accession>A0A914HMY4</accession>
<dbReference type="Proteomes" id="UP000887572">
    <property type="component" value="Unplaced"/>
</dbReference>
<keyword evidence="1" id="KW-0175">Coiled coil</keyword>
<evidence type="ECO:0000256" key="2">
    <source>
        <dbReference type="SAM" id="MobiDB-lite"/>
    </source>
</evidence>
<feature type="compositionally biased region" description="Acidic residues" evidence="2">
    <location>
        <begin position="215"/>
        <end position="234"/>
    </location>
</feature>
<feature type="compositionally biased region" description="Polar residues" evidence="2">
    <location>
        <begin position="20"/>
        <end position="46"/>
    </location>
</feature>
<evidence type="ECO:0000313" key="4">
    <source>
        <dbReference type="WBParaSite" id="Gr19_v10_g2080.t1"/>
    </source>
</evidence>
<organism evidence="3 4">
    <name type="scientific">Globodera rostochiensis</name>
    <name type="common">Golden nematode worm</name>
    <name type="synonym">Heterodera rostochiensis</name>
    <dbReference type="NCBI Taxonomy" id="31243"/>
    <lineage>
        <taxon>Eukaryota</taxon>
        <taxon>Metazoa</taxon>
        <taxon>Ecdysozoa</taxon>
        <taxon>Nematoda</taxon>
        <taxon>Chromadorea</taxon>
        <taxon>Rhabditida</taxon>
        <taxon>Tylenchina</taxon>
        <taxon>Tylenchomorpha</taxon>
        <taxon>Tylenchoidea</taxon>
        <taxon>Heteroderidae</taxon>
        <taxon>Heteroderinae</taxon>
        <taxon>Globodera</taxon>
    </lineage>
</organism>
<feature type="region of interest" description="Disordered" evidence="2">
    <location>
        <begin position="298"/>
        <end position="328"/>
    </location>
</feature>
<reference evidence="4" key="1">
    <citation type="submission" date="2022-11" db="UniProtKB">
        <authorList>
            <consortium name="WormBaseParasite"/>
        </authorList>
    </citation>
    <scope>IDENTIFICATION</scope>
</reference>
<feature type="compositionally biased region" description="Polar residues" evidence="2">
    <location>
        <begin position="188"/>
        <end position="199"/>
    </location>
</feature>
<feature type="region of interest" description="Disordered" evidence="2">
    <location>
        <begin position="355"/>
        <end position="426"/>
    </location>
</feature>
<feature type="compositionally biased region" description="Basic and acidic residues" evidence="2">
    <location>
        <begin position="375"/>
        <end position="393"/>
    </location>
</feature>
<keyword evidence="3" id="KW-1185">Reference proteome</keyword>
<feature type="region of interest" description="Disordered" evidence="2">
    <location>
        <begin position="188"/>
        <end position="238"/>
    </location>
</feature>